<dbReference type="InterPro" id="IPR006311">
    <property type="entry name" value="TAT_signal"/>
</dbReference>
<organism evidence="2 3">
    <name type="scientific">Mycobacterium paraseoulense</name>
    <dbReference type="NCBI Taxonomy" id="590652"/>
    <lineage>
        <taxon>Bacteria</taxon>
        <taxon>Bacillati</taxon>
        <taxon>Actinomycetota</taxon>
        <taxon>Actinomycetes</taxon>
        <taxon>Mycobacteriales</taxon>
        <taxon>Mycobacteriaceae</taxon>
        <taxon>Mycobacterium</taxon>
    </lineage>
</organism>
<protein>
    <submittedName>
        <fullName evidence="2">Hemophore-related protein</fullName>
    </submittedName>
</protein>
<accession>A0A1X0IC36</accession>
<reference evidence="2 3" key="1">
    <citation type="submission" date="2017-02" db="EMBL/GenBank/DDBJ databases">
        <title>The new phylogeny of genus Mycobacterium.</title>
        <authorList>
            <person name="Tortoli E."/>
            <person name="Trovato A."/>
            <person name="Cirillo D.M."/>
        </authorList>
    </citation>
    <scope>NUCLEOTIDE SEQUENCE [LARGE SCALE GENOMIC DNA]</scope>
    <source>
        <strain evidence="2 3">DSM 45000</strain>
    </source>
</reference>
<dbReference type="RefSeq" id="WP_083172038.1">
    <property type="nucleotide sequence ID" value="NZ_AP022619.1"/>
</dbReference>
<comment type="caution">
    <text evidence="2">The sequence shown here is derived from an EMBL/GenBank/DDBJ whole genome shotgun (WGS) entry which is preliminary data.</text>
</comment>
<dbReference type="OrthoDB" id="7448035at2"/>
<dbReference type="EMBL" id="MVIE01000013">
    <property type="protein sequence ID" value="ORB41046.1"/>
    <property type="molecule type" value="Genomic_DNA"/>
</dbReference>
<proteinExistence type="predicted"/>
<evidence type="ECO:0000313" key="2">
    <source>
        <dbReference type="EMBL" id="ORB41046.1"/>
    </source>
</evidence>
<dbReference type="PROSITE" id="PS51318">
    <property type="entry name" value="TAT"/>
    <property type="match status" value="1"/>
</dbReference>
<feature type="domain" description="Haemophore haem-binding" evidence="1">
    <location>
        <begin position="44"/>
        <end position="119"/>
    </location>
</feature>
<dbReference type="InterPro" id="IPR032407">
    <property type="entry name" value="MHB"/>
</dbReference>
<gene>
    <name evidence="2" type="ORF">BST39_12610</name>
</gene>
<dbReference type="InterPro" id="IPR038378">
    <property type="entry name" value="MHB_sf"/>
</dbReference>
<name>A0A1X0IC36_9MYCO</name>
<keyword evidence="3" id="KW-1185">Reference proteome</keyword>
<dbReference type="Gene3D" id="1.20.20.20">
    <property type="entry name" value="Haemophore, haem-binding domain"/>
    <property type="match status" value="1"/>
</dbReference>
<evidence type="ECO:0000313" key="3">
    <source>
        <dbReference type="Proteomes" id="UP000192513"/>
    </source>
</evidence>
<dbReference type="NCBIfam" id="TIGR04529">
    <property type="entry name" value="MTB_hemophore"/>
    <property type="match status" value="1"/>
</dbReference>
<dbReference type="AlphaFoldDB" id="A0A1X0IC36"/>
<dbReference type="Proteomes" id="UP000192513">
    <property type="component" value="Unassembled WGS sequence"/>
</dbReference>
<evidence type="ECO:0000259" key="1">
    <source>
        <dbReference type="Pfam" id="PF16525"/>
    </source>
</evidence>
<dbReference type="Pfam" id="PF16525">
    <property type="entry name" value="MHB"/>
    <property type="match status" value="1"/>
</dbReference>
<sequence>MFLADLFSRRLLVGALGAGAVTGTLMCATAGIAAADPPPPRPANCTAADVAGVASGVAAALSAYLYTHPDLNGFYTGLQDRPKDQIRDEVQNYFNANPQEQADLENIRQPLADIRQRCNWTPLLGQSGGTS</sequence>
<dbReference type="GO" id="GO:0020037">
    <property type="term" value="F:heme binding"/>
    <property type="evidence" value="ECO:0007669"/>
    <property type="project" value="InterPro"/>
</dbReference>
<dbReference type="STRING" id="590652.BST39_12610"/>